<feature type="domain" description="Type II secretion system protein GspI C-terminal" evidence="11">
    <location>
        <begin position="39"/>
        <end position="116"/>
    </location>
</feature>
<comment type="subunit">
    <text evidence="9">Type II secretion is composed of four main components: the outer membrane complex, the inner membrane complex, the cytoplasmic secretion ATPase and the periplasm-spanning pseudopilus.</text>
</comment>
<dbReference type="GO" id="GO:0015627">
    <property type="term" value="C:type II protein secretion system complex"/>
    <property type="evidence" value="ECO:0007669"/>
    <property type="project" value="UniProtKB-UniRule"/>
</dbReference>
<evidence type="ECO:0000259" key="11">
    <source>
        <dbReference type="Pfam" id="PF02501"/>
    </source>
</evidence>
<evidence type="ECO:0000256" key="6">
    <source>
        <dbReference type="ARBA" id="ARBA00022692"/>
    </source>
</evidence>
<evidence type="ECO:0000256" key="8">
    <source>
        <dbReference type="ARBA" id="ARBA00023136"/>
    </source>
</evidence>
<evidence type="ECO:0000256" key="5">
    <source>
        <dbReference type="ARBA" id="ARBA00022519"/>
    </source>
</evidence>
<proteinExistence type="inferred from homology"/>
<keyword evidence="10" id="KW-0732">Signal</keyword>
<dbReference type="Proteomes" id="UP000276260">
    <property type="component" value="Unassembled WGS sequence"/>
</dbReference>
<evidence type="ECO:0000256" key="1">
    <source>
        <dbReference type="ARBA" id="ARBA00004377"/>
    </source>
</evidence>
<evidence type="ECO:0000256" key="7">
    <source>
        <dbReference type="ARBA" id="ARBA00022989"/>
    </source>
</evidence>
<reference evidence="12 13" key="1">
    <citation type="submission" date="2018-11" db="EMBL/GenBank/DDBJ databases">
        <title>Draft genome analysis of Rheinheimera mesophila isolated from an industrial waste site.</title>
        <authorList>
            <person name="Yu Q."/>
            <person name="Qi Y."/>
            <person name="Zhang H."/>
            <person name="Lu Y."/>
            <person name="Pu J."/>
        </authorList>
    </citation>
    <scope>NUCLEOTIDE SEQUENCE [LARGE SCALE GENOMIC DNA]</scope>
    <source>
        <strain evidence="12 13">IITR13</strain>
    </source>
</reference>
<evidence type="ECO:0000256" key="4">
    <source>
        <dbReference type="ARBA" id="ARBA00022481"/>
    </source>
</evidence>
<dbReference type="Gene3D" id="3.30.1300.30">
    <property type="entry name" value="GSPII I/J protein-like"/>
    <property type="match status" value="1"/>
</dbReference>
<dbReference type="Pfam" id="PF02501">
    <property type="entry name" value="T2SSI"/>
    <property type="match status" value="1"/>
</dbReference>
<dbReference type="InterPro" id="IPR003413">
    <property type="entry name" value="T2SS_GspI_C"/>
</dbReference>
<dbReference type="RefSeq" id="WP_046519817.1">
    <property type="nucleotide sequence ID" value="NZ_LAVS01000018.1"/>
</dbReference>
<gene>
    <name evidence="12" type="primary">gspI</name>
    <name evidence="12" type="ORF">EIK76_16655</name>
</gene>
<dbReference type="SUPFAM" id="SSF54523">
    <property type="entry name" value="Pili subunits"/>
    <property type="match status" value="1"/>
</dbReference>
<accession>A0A3P3QEI3</accession>
<sequence>MKSKGFTLIELLIAMAVFATAGAAVMKTASEHMNSISHLENMTFAAYVAENQLNAVFLEKTWPLKNQQNTVEFANRSWLWQQEIKKTADANFSAVVVKVSLSDNPEKVLYQLQTFVGKPDAER</sequence>
<dbReference type="NCBIfam" id="TIGR02532">
    <property type="entry name" value="IV_pilin_GFxxxE"/>
    <property type="match status" value="1"/>
</dbReference>
<dbReference type="NCBIfam" id="TIGR01707">
    <property type="entry name" value="gspI"/>
    <property type="match status" value="1"/>
</dbReference>
<dbReference type="InterPro" id="IPR010052">
    <property type="entry name" value="T2SS_protein-GspI"/>
</dbReference>
<comment type="function">
    <text evidence="9">Component of the type II secretion system required for the energy-dependent secretion of extracellular factors such as proteases and toxins from the periplasm.</text>
</comment>
<keyword evidence="7" id="KW-1133">Transmembrane helix</keyword>
<protein>
    <recommendedName>
        <fullName evidence="9">Type II secretion system protein I</fullName>
        <shortName evidence="9">T2SS minor pseudopilin I</shortName>
    </recommendedName>
</protein>
<keyword evidence="6" id="KW-0812">Transmembrane</keyword>
<evidence type="ECO:0000256" key="2">
    <source>
        <dbReference type="ARBA" id="ARBA00008358"/>
    </source>
</evidence>
<dbReference type="PANTHER" id="PTHR38779:SF2">
    <property type="entry name" value="TYPE II SECRETION SYSTEM PROTEIN I-RELATED"/>
    <property type="match status" value="1"/>
</dbReference>
<comment type="similarity">
    <text evidence="2 9">Belongs to the GSP I family.</text>
</comment>
<keyword evidence="5 9" id="KW-0997">Cell inner membrane</keyword>
<evidence type="ECO:0000313" key="12">
    <source>
        <dbReference type="EMBL" id="RRJ18850.1"/>
    </source>
</evidence>
<comment type="PTM">
    <text evidence="9">Cleaved by prepilin peptidase.</text>
</comment>
<evidence type="ECO:0000313" key="13">
    <source>
        <dbReference type="Proteomes" id="UP000276260"/>
    </source>
</evidence>
<keyword evidence="3" id="KW-1003">Cell membrane</keyword>
<dbReference type="InterPro" id="IPR012902">
    <property type="entry name" value="N_methyl_site"/>
</dbReference>
<evidence type="ECO:0000256" key="3">
    <source>
        <dbReference type="ARBA" id="ARBA00022475"/>
    </source>
</evidence>
<organism evidence="12 13">
    <name type="scientific">Rheinheimera mesophila</name>
    <dbReference type="NCBI Taxonomy" id="1547515"/>
    <lineage>
        <taxon>Bacteria</taxon>
        <taxon>Pseudomonadati</taxon>
        <taxon>Pseudomonadota</taxon>
        <taxon>Gammaproteobacteria</taxon>
        <taxon>Chromatiales</taxon>
        <taxon>Chromatiaceae</taxon>
        <taxon>Rheinheimera</taxon>
    </lineage>
</organism>
<dbReference type="PROSITE" id="PS00409">
    <property type="entry name" value="PROKAR_NTER_METHYL"/>
    <property type="match status" value="1"/>
</dbReference>
<dbReference type="GO" id="GO:0015628">
    <property type="term" value="P:protein secretion by the type II secretion system"/>
    <property type="evidence" value="ECO:0007669"/>
    <property type="project" value="UniProtKB-UniRule"/>
</dbReference>
<evidence type="ECO:0000256" key="10">
    <source>
        <dbReference type="SAM" id="SignalP"/>
    </source>
</evidence>
<dbReference type="PANTHER" id="PTHR38779">
    <property type="entry name" value="TYPE II SECRETION SYSTEM PROTEIN I-RELATED"/>
    <property type="match status" value="1"/>
</dbReference>
<keyword evidence="13" id="KW-1185">Reference proteome</keyword>
<dbReference type="GO" id="GO:0005886">
    <property type="term" value="C:plasma membrane"/>
    <property type="evidence" value="ECO:0007669"/>
    <property type="project" value="UniProtKB-SubCell"/>
</dbReference>
<dbReference type="OrthoDB" id="6121517at2"/>
<keyword evidence="4 9" id="KW-0488">Methylation</keyword>
<comment type="caution">
    <text evidence="12">The sequence shown here is derived from an EMBL/GenBank/DDBJ whole genome shotgun (WGS) entry which is preliminary data.</text>
</comment>
<dbReference type="Pfam" id="PF07963">
    <property type="entry name" value="N_methyl"/>
    <property type="match status" value="1"/>
</dbReference>
<dbReference type="AlphaFoldDB" id="A0A3P3QEI3"/>
<keyword evidence="8" id="KW-0472">Membrane</keyword>
<dbReference type="EMBL" id="RRCF01000006">
    <property type="protein sequence ID" value="RRJ18850.1"/>
    <property type="molecule type" value="Genomic_DNA"/>
</dbReference>
<dbReference type="InterPro" id="IPR045584">
    <property type="entry name" value="Pilin-like"/>
</dbReference>
<evidence type="ECO:0000256" key="9">
    <source>
        <dbReference type="RuleBase" id="RU368030"/>
    </source>
</evidence>
<comment type="subcellular location">
    <subcellularLocation>
        <location evidence="1 9">Cell inner membrane</location>
        <topology evidence="1 9">Single-pass membrane protein</topology>
    </subcellularLocation>
</comment>
<feature type="signal peptide" evidence="10">
    <location>
        <begin position="1"/>
        <end position="23"/>
    </location>
</feature>
<name>A0A3P3QEI3_9GAMM</name>
<feature type="chain" id="PRO_5018550029" description="Type II secretion system protein I" evidence="10">
    <location>
        <begin position="24"/>
        <end position="123"/>
    </location>
</feature>